<organism evidence="13 14">
    <name type="scientific">Dreissena polymorpha</name>
    <name type="common">Zebra mussel</name>
    <name type="synonym">Mytilus polymorpha</name>
    <dbReference type="NCBI Taxonomy" id="45954"/>
    <lineage>
        <taxon>Eukaryota</taxon>
        <taxon>Metazoa</taxon>
        <taxon>Spiralia</taxon>
        <taxon>Lophotrochozoa</taxon>
        <taxon>Mollusca</taxon>
        <taxon>Bivalvia</taxon>
        <taxon>Autobranchia</taxon>
        <taxon>Heteroconchia</taxon>
        <taxon>Euheterodonta</taxon>
        <taxon>Imparidentia</taxon>
        <taxon>Neoheterodontei</taxon>
        <taxon>Myida</taxon>
        <taxon>Dreissenoidea</taxon>
        <taxon>Dreissenidae</taxon>
        <taxon>Dreissena</taxon>
    </lineage>
</organism>
<evidence type="ECO:0000313" key="13">
    <source>
        <dbReference type="EMBL" id="KAH3710325.1"/>
    </source>
</evidence>
<keyword evidence="14" id="KW-1185">Reference proteome</keyword>
<evidence type="ECO:0000256" key="7">
    <source>
        <dbReference type="ARBA" id="ARBA00023136"/>
    </source>
</evidence>
<comment type="subcellular location">
    <subcellularLocation>
        <location evidence="1">Membrane</location>
        <topology evidence="1">Multi-pass membrane protein</topology>
    </subcellularLocation>
</comment>
<keyword evidence="7 9" id="KW-0472">Membrane</keyword>
<keyword evidence="4 9" id="KW-0812">Transmembrane</keyword>
<reference evidence="13" key="1">
    <citation type="journal article" date="2019" name="bioRxiv">
        <title>The Genome of the Zebra Mussel, Dreissena polymorpha: A Resource for Invasive Species Research.</title>
        <authorList>
            <person name="McCartney M.A."/>
            <person name="Auch B."/>
            <person name="Kono T."/>
            <person name="Mallez S."/>
            <person name="Zhang Y."/>
            <person name="Obille A."/>
            <person name="Becker A."/>
            <person name="Abrahante J.E."/>
            <person name="Garbe J."/>
            <person name="Badalamenti J.P."/>
            <person name="Herman A."/>
            <person name="Mangelson H."/>
            <person name="Liachko I."/>
            <person name="Sullivan S."/>
            <person name="Sone E.D."/>
            <person name="Koren S."/>
            <person name="Silverstein K.A.T."/>
            <person name="Beckman K.B."/>
            <person name="Gohl D.M."/>
        </authorList>
    </citation>
    <scope>NUCLEOTIDE SEQUENCE</scope>
    <source>
        <strain evidence="13">Duluth1</strain>
        <tissue evidence="13">Whole animal</tissue>
    </source>
</reference>
<sequence length="372" mass="42781">MGMRRARSTKSPPVFSHEFVIQNHADITSCVAMVFVVGLMFQATQPIASLFVTLQHNITVNATDSSETFSLFTCGLKDVFTTFFYLLICIIAHAVVQEYALDKLNRKMHLSKVKHSKFNESGQLLTFYFGSAVWGADTIVREGLHNINQLWEDYPHANMSFVMKIYFIIQLAYWLHGFPELYFQKTKKDEMQGRIQYTVLYLVFILGAYALNFNRVALILLVLHYIVEFVFHLARLVYFAEKTDVANHCFMVFNVLFVLVRLGSITLAFLTFWYGLQLSGQEAIDIATGNFNTKLFRINCLAATCLLQAWMMWNFITFHLRRLRERAAVARKPRSSSPMKKKGKALEDDISSLPEVDQNTAQNGARLRKTKK</sequence>
<evidence type="ECO:0000256" key="4">
    <source>
        <dbReference type="ARBA" id="ARBA00022692"/>
    </source>
</evidence>
<feature type="compositionally biased region" description="Basic residues" evidence="10">
    <location>
        <begin position="330"/>
        <end position="343"/>
    </location>
</feature>
<accession>A0A9D3YZT4</accession>
<feature type="transmembrane region" description="Helical" evidence="11">
    <location>
        <begin position="122"/>
        <end position="141"/>
    </location>
</feature>
<evidence type="ECO:0000313" key="14">
    <source>
        <dbReference type="Proteomes" id="UP000828390"/>
    </source>
</evidence>
<feature type="domain" description="TLC" evidence="12">
    <location>
        <begin position="116"/>
        <end position="326"/>
    </location>
</feature>
<dbReference type="OrthoDB" id="3053196at2759"/>
<evidence type="ECO:0000256" key="6">
    <source>
        <dbReference type="ARBA" id="ARBA00022989"/>
    </source>
</evidence>
<dbReference type="AlphaFoldDB" id="A0A9D3YZT4"/>
<dbReference type="GO" id="GO:0006616">
    <property type="term" value="P:SRP-dependent cotranslational protein targeting to membrane, translocation"/>
    <property type="evidence" value="ECO:0007669"/>
    <property type="project" value="InterPro"/>
</dbReference>
<dbReference type="EMBL" id="JAIWYP010000014">
    <property type="protein sequence ID" value="KAH3710325.1"/>
    <property type="molecule type" value="Genomic_DNA"/>
</dbReference>
<dbReference type="GO" id="GO:0045048">
    <property type="term" value="P:protein insertion into ER membrane"/>
    <property type="evidence" value="ECO:0007669"/>
    <property type="project" value="TreeGrafter"/>
</dbReference>
<dbReference type="PANTHER" id="PTHR12371">
    <property type="entry name" value="TRANSLOCATION ASSOCIATED MEMBRANE PROTEIN"/>
    <property type="match status" value="1"/>
</dbReference>
<comment type="caution">
    <text evidence="13">The sequence shown here is derived from an EMBL/GenBank/DDBJ whole genome shotgun (WGS) entry which is preliminary data.</text>
</comment>
<name>A0A9D3YZT4_DREPO</name>
<proteinExistence type="inferred from homology"/>
<evidence type="ECO:0000256" key="10">
    <source>
        <dbReference type="SAM" id="MobiDB-lite"/>
    </source>
</evidence>
<dbReference type="SMART" id="SM00724">
    <property type="entry name" value="TLC"/>
    <property type="match status" value="1"/>
</dbReference>
<evidence type="ECO:0000256" key="11">
    <source>
        <dbReference type="SAM" id="Phobius"/>
    </source>
</evidence>
<comment type="similarity">
    <text evidence="2 8">Belongs to the TRAM family.</text>
</comment>
<dbReference type="Pfam" id="PF03798">
    <property type="entry name" value="TRAM_LAG1_CLN8"/>
    <property type="match status" value="1"/>
</dbReference>
<evidence type="ECO:0000256" key="8">
    <source>
        <dbReference type="PIRNR" id="PIRNR005449"/>
    </source>
</evidence>
<dbReference type="PIRSF" id="PIRSF005449">
    <property type="entry name" value="Translocation_assoc_membrane"/>
    <property type="match status" value="1"/>
</dbReference>
<dbReference type="InterPro" id="IPR006634">
    <property type="entry name" value="TLC-dom"/>
</dbReference>
<dbReference type="Proteomes" id="UP000828390">
    <property type="component" value="Unassembled WGS sequence"/>
</dbReference>
<evidence type="ECO:0000256" key="9">
    <source>
        <dbReference type="PROSITE-ProRule" id="PRU00205"/>
    </source>
</evidence>
<keyword evidence="8" id="KW-0811">Translocation</keyword>
<evidence type="ECO:0000256" key="3">
    <source>
        <dbReference type="ARBA" id="ARBA00022448"/>
    </source>
</evidence>
<dbReference type="GO" id="GO:0005789">
    <property type="term" value="C:endoplasmic reticulum membrane"/>
    <property type="evidence" value="ECO:0007669"/>
    <property type="project" value="TreeGrafter"/>
</dbReference>
<feature type="transmembrane region" description="Helical" evidence="11">
    <location>
        <begin position="195"/>
        <end position="211"/>
    </location>
</feature>
<evidence type="ECO:0000256" key="2">
    <source>
        <dbReference type="ARBA" id="ARBA00005999"/>
    </source>
</evidence>
<keyword evidence="6 11" id="KW-1133">Transmembrane helix</keyword>
<feature type="transmembrane region" description="Helical" evidence="11">
    <location>
        <begin position="161"/>
        <end position="183"/>
    </location>
</feature>
<feature type="transmembrane region" description="Helical" evidence="11">
    <location>
        <begin position="79"/>
        <end position="101"/>
    </location>
</feature>
<dbReference type="PANTHER" id="PTHR12371:SF11">
    <property type="entry name" value="TRANSLOCATING CHAIN-ASSOCIATED MEMBRANE PROTEIN"/>
    <property type="match status" value="1"/>
</dbReference>
<evidence type="ECO:0000256" key="5">
    <source>
        <dbReference type="ARBA" id="ARBA00022927"/>
    </source>
</evidence>
<dbReference type="PROSITE" id="PS50922">
    <property type="entry name" value="TLC"/>
    <property type="match status" value="1"/>
</dbReference>
<evidence type="ECO:0000259" key="12">
    <source>
        <dbReference type="PROSITE" id="PS50922"/>
    </source>
</evidence>
<protein>
    <recommendedName>
        <fullName evidence="8">Translocating chain-associated membrane protein</fullName>
    </recommendedName>
</protein>
<feature type="transmembrane region" description="Helical" evidence="11">
    <location>
        <begin position="296"/>
        <end position="316"/>
    </location>
</feature>
<evidence type="ECO:0000256" key="1">
    <source>
        <dbReference type="ARBA" id="ARBA00004141"/>
    </source>
</evidence>
<keyword evidence="5 8" id="KW-0653">Protein transport</keyword>
<gene>
    <name evidence="13" type="ORF">DPMN_069800</name>
</gene>
<feature type="region of interest" description="Disordered" evidence="10">
    <location>
        <begin position="330"/>
        <end position="372"/>
    </location>
</feature>
<keyword evidence="3 8" id="KW-0813">Transport</keyword>
<reference evidence="13" key="2">
    <citation type="submission" date="2020-11" db="EMBL/GenBank/DDBJ databases">
        <authorList>
            <person name="McCartney M.A."/>
            <person name="Auch B."/>
            <person name="Kono T."/>
            <person name="Mallez S."/>
            <person name="Becker A."/>
            <person name="Gohl D.M."/>
            <person name="Silverstein K.A.T."/>
            <person name="Koren S."/>
            <person name="Bechman K.B."/>
            <person name="Herman A."/>
            <person name="Abrahante J.E."/>
            <person name="Garbe J."/>
        </authorList>
    </citation>
    <scope>NUCLEOTIDE SEQUENCE</scope>
    <source>
        <strain evidence="13">Duluth1</strain>
        <tissue evidence="13">Whole animal</tissue>
    </source>
</reference>
<feature type="transmembrane region" description="Helical" evidence="11">
    <location>
        <begin position="250"/>
        <end position="276"/>
    </location>
</feature>
<feature type="transmembrane region" description="Helical" evidence="11">
    <location>
        <begin position="217"/>
        <end position="238"/>
    </location>
</feature>
<dbReference type="InterPro" id="IPR016447">
    <property type="entry name" value="Translocation_assoc_membrane"/>
</dbReference>